<protein>
    <submittedName>
        <fullName evidence="1">Carboxylate--amine ligase</fullName>
    </submittedName>
</protein>
<comment type="caution">
    <text evidence="1">The sequence shown here is derived from an EMBL/GenBank/DDBJ whole genome shotgun (WGS) entry which is preliminary data.</text>
</comment>
<proteinExistence type="predicted"/>
<evidence type="ECO:0000313" key="2">
    <source>
        <dbReference type="Proteomes" id="UP000653127"/>
    </source>
</evidence>
<reference evidence="1" key="1">
    <citation type="submission" date="2020-08" db="EMBL/GenBank/DDBJ databases">
        <title>Genome public.</title>
        <authorList>
            <person name="Liu C."/>
            <person name="Sun Q."/>
        </authorList>
    </citation>
    <scope>NUCLEOTIDE SEQUENCE</scope>
    <source>
        <strain evidence="1">NSJ-31</strain>
    </source>
</reference>
<sequence>MKYKLFRSPGDLDKAVRKHELVAVETGKNIDDVADALIRAVRDDLAEMPEYAHCETAAYAPEPVQEHRRVRRYQYEMMGIVYPQYAEKNILIDYGVIEEAE</sequence>
<dbReference type="GO" id="GO:0016874">
    <property type="term" value="F:ligase activity"/>
    <property type="evidence" value="ECO:0007669"/>
    <property type="project" value="UniProtKB-KW"/>
</dbReference>
<accession>A0A926DYS8</accession>
<keyword evidence="1" id="KW-0436">Ligase</keyword>
<organism evidence="1 2">
    <name type="scientific">Ligaoa zhengdingensis</name>
    <dbReference type="NCBI Taxonomy" id="2763658"/>
    <lineage>
        <taxon>Bacteria</taxon>
        <taxon>Bacillati</taxon>
        <taxon>Bacillota</taxon>
        <taxon>Clostridia</taxon>
        <taxon>Eubacteriales</taxon>
        <taxon>Oscillospiraceae</taxon>
        <taxon>Ligaoa</taxon>
    </lineage>
</organism>
<gene>
    <name evidence="1" type="ORF">H8711_13545</name>
</gene>
<dbReference type="AlphaFoldDB" id="A0A926DYS8"/>
<dbReference type="Proteomes" id="UP000653127">
    <property type="component" value="Unassembled WGS sequence"/>
</dbReference>
<dbReference type="RefSeq" id="WP_249283871.1">
    <property type="nucleotide sequence ID" value="NZ_JACRST010000068.1"/>
</dbReference>
<name>A0A926DYS8_9FIRM</name>
<keyword evidence="2" id="KW-1185">Reference proteome</keyword>
<dbReference type="EMBL" id="JACRST010000068">
    <property type="protein sequence ID" value="MBC8547928.1"/>
    <property type="molecule type" value="Genomic_DNA"/>
</dbReference>
<evidence type="ECO:0000313" key="1">
    <source>
        <dbReference type="EMBL" id="MBC8547928.1"/>
    </source>
</evidence>